<dbReference type="Pfam" id="PF05135">
    <property type="entry name" value="Phage_connect_1"/>
    <property type="match status" value="1"/>
</dbReference>
<dbReference type="CDD" id="cd08054">
    <property type="entry name" value="gp6"/>
    <property type="match status" value="1"/>
</dbReference>
<gene>
    <name evidence="1" type="ORF">C8N40_111118</name>
</gene>
<dbReference type="Gene3D" id="1.10.3230.30">
    <property type="entry name" value="Phage gp6-like head-tail connector protein"/>
    <property type="match status" value="1"/>
</dbReference>
<protein>
    <submittedName>
        <fullName evidence="1">Gp6-like head-tail connector protein</fullName>
    </submittedName>
</protein>
<comment type="caution">
    <text evidence="1">The sequence shown here is derived from an EMBL/GenBank/DDBJ whole genome shotgun (WGS) entry which is preliminary data.</text>
</comment>
<dbReference type="Proteomes" id="UP000244225">
    <property type="component" value="Unassembled WGS sequence"/>
</dbReference>
<sequence>MATALDLITLEEAKAHLAVDFPAHDMLITRLIHTAVALIEKRTQHMLYEREETRRIKSGYELYDYPATVDTLGDGLDYQAEEHAGYTRLYFGSTRPEVVTLTLGYAEKEQVPEPLISACYKLLTYLFEHRDTYQAELPSDVYLMIRPYQRYATI</sequence>
<dbReference type="AlphaFoldDB" id="A0A2T5YD80"/>
<proteinExistence type="predicted"/>
<dbReference type="InterPro" id="IPR021146">
    <property type="entry name" value="Phage_gp6-like_head-tail"/>
</dbReference>
<dbReference type="EMBL" id="QBKI01000011">
    <property type="protein sequence ID" value="PTX14453.1"/>
    <property type="molecule type" value="Genomic_DNA"/>
</dbReference>
<dbReference type="OrthoDB" id="8452228at2"/>
<evidence type="ECO:0000313" key="2">
    <source>
        <dbReference type="Proteomes" id="UP000244225"/>
    </source>
</evidence>
<organism evidence="1 2">
    <name type="scientific">Pontibacter mucosus</name>
    <dbReference type="NCBI Taxonomy" id="1649266"/>
    <lineage>
        <taxon>Bacteria</taxon>
        <taxon>Pseudomonadati</taxon>
        <taxon>Bacteroidota</taxon>
        <taxon>Cytophagia</taxon>
        <taxon>Cytophagales</taxon>
        <taxon>Hymenobacteraceae</taxon>
        <taxon>Pontibacter</taxon>
    </lineage>
</organism>
<evidence type="ECO:0000313" key="1">
    <source>
        <dbReference type="EMBL" id="PTX14453.1"/>
    </source>
</evidence>
<reference evidence="1 2" key="1">
    <citation type="submission" date="2018-04" db="EMBL/GenBank/DDBJ databases">
        <title>Genomic Encyclopedia of Archaeal and Bacterial Type Strains, Phase II (KMG-II): from individual species to whole genera.</title>
        <authorList>
            <person name="Goeker M."/>
        </authorList>
    </citation>
    <scope>NUCLEOTIDE SEQUENCE [LARGE SCALE GENOMIC DNA]</scope>
    <source>
        <strain evidence="1 2">DSM 100162</strain>
    </source>
</reference>
<accession>A0A2T5YD80</accession>
<dbReference type="RefSeq" id="WP_108213378.1">
    <property type="nucleotide sequence ID" value="NZ_QBKI01000011.1"/>
</dbReference>
<keyword evidence="2" id="KW-1185">Reference proteome</keyword>
<name>A0A2T5YD80_9BACT</name>